<feature type="binding site" evidence="2">
    <location>
        <position position="107"/>
    </location>
    <ligand>
        <name>Fe cation</name>
        <dbReference type="ChEBI" id="CHEBI:24875"/>
    </ligand>
</feature>
<dbReference type="GO" id="GO:0051213">
    <property type="term" value="F:dioxygenase activity"/>
    <property type="evidence" value="ECO:0007669"/>
    <property type="project" value="UniProtKB-KW"/>
</dbReference>
<dbReference type="InterPro" id="IPR011051">
    <property type="entry name" value="RmlC_Cupin_sf"/>
</dbReference>
<dbReference type="AlphaFoldDB" id="A0A0F4UJ93"/>
<feature type="binding site" evidence="2">
    <location>
        <position position="61"/>
    </location>
    <ligand>
        <name>Fe cation</name>
        <dbReference type="ChEBI" id="CHEBI:24875"/>
    </ligand>
</feature>
<name>A0A0F4UJ93_PSEFL</name>
<organism evidence="6 7">
    <name type="scientific">Pseudomonas fluorescens</name>
    <dbReference type="NCBI Taxonomy" id="294"/>
    <lineage>
        <taxon>Bacteria</taxon>
        <taxon>Pseudomonadati</taxon>
        <taxon>Pseudomonadota</taxon>
        <taxon>Gammaproteobacteria</taxon>
        <taxon>Pseudomonadales</taxon>
        <taxon>Pseudomonadaceae</taxon>
        <taxon>Pseudomonas</taxon>
    </lineage>
</organism>
<evidence type="ECO:0000259" key="4">
    <source>
        <dbReference type="Pfam" id="PF02678"/>
    </source>
</evidence>
<protein>
    <submittedName>
        <fullName evidence="6">Quercetin 2,3-dioxygenase</fullName>
    </submittedName>
</protein>
<dbReference type="InterPro" id="IPR008778">
    <property type="entry name" value="Pirin_C_dom"/>
</dbReference>
<dbReference type="OrthoDB" id="9780903at2"/>
<reference evidence="6 7" key="1">
    <citation type="submission" date="2015-03" db="EMBL/GenBank/DDBJ databases">
        <title>Comparative genomics of Pseudomonas insights into diversity of traits involved in vanlence and defense.</title>
        <authorList>
            <person name="Qin Y."/>
        </authorList>
    </citation>
    <scope>NUCLEOTIDE SEQUENCE [LARGE SCALE GENOMIC DNA]</scope>
    <source>
        <strain evidence="6 7">H24</strain>
    </source>
</reference>
<comment type="caution">
    <text evidence="6">The sequence shown here is derived from an EMBL/GenBank/DDBJ whole genome shotgun (WGS) entry which is preliminary data.</text>
</comment>
<dbReference type="InterPro" id="IPR014710">
    <property type="entry name" value="RmlC-like_jellyroll"/>
</dbReference>
<dbReference type="PIRSF" id="PIRSF006232">
    <property type="entry name" value="Pirin"/>
    <property type="match status" value="1"/>
</dbReference>
<feature type="binding site" evidence="2">
    <location>
        <position position="105"/>
    </location>
    <ligand>
        <name>Fe cation</name>
        <dbReference type="ChEBI" id="CHEBI:24875"/>
    </ligand>
</feature>
<evidence type="ECO:0000256" key="2">
    <source>
        <dbReference type="PIRSR" id="PIRSR006232-1"/>
    </source>
</evidence>
<keyword evidence="2" id="KW-0479">Metal-binding</keyword>
<keyword evidence="6" id="KW-0560">Oxidoreductase</keyword>
<evidence type="ECO:0000313" key="7">
    <source>
        <dbReference type="Proteomes" id="UP000033400"/>
    </source>
</evidence>
<dbReference type="Pfam" id="PF05726">
    <property type="entry name" value="Pirin_C"/>
    <property type="match status" value="1"/>
</dbReference>
<proteinExistence type="inferred from homology"/>
<feature type="domain" description="Pirin C-terminal" evidence="5">
    <location>
        <begin position="182"/>
        <end position="284"/>
    </location>
</feature>
<comment type="cofactor">
    <cofactor evidence="2">
        <name>Fe cation</name>
        <dbReference type="ChEBI" id="CHEBI:24875"/>
    </cofactor>
    <text evidence="2">Binds 1 Fe cation per subunit.</text>
</comment>
<accession>A0A0F4UJ93</accession>
<feature type="domain" description="Pirin N-terminal" evidence="4">
    <location>
        <begin position="23"/>
        <end position="127"/>
    </location>
</feature>
<dbReference type="GO" id="GO:0046872">
    <property type="term" value="F:metal ion binding"/>
    <property type="evidence" value="ECO:0007669"/>
    <property type="project" value="UniProtKB-KW"/>
</dbReference>
<comment type="similarity">
    <text evidence="1 3">Belongs to the pirin family.</text>
</comment>
<dbReference type="InterPro" id="IPR003829">
    <property type="entry name" value="Pirin_N_dom"/>
</dbReference>
<dbReference type="CDD" id="cd02247">
    <property type="entry name" value="cupin_pirin_C"/>
    <property type="match status" value="1"/>
</dbReference>
<dbReference type="Pfam" id="PF02678">
    <property type="entry name" value="Pirin"/>
    <property type="match status" value="1"/>
</dbReference>
<dbReference type="RefSeq" id="WP_046057125.1">
    <property type="nucleotide sequence ID" value="NZ_LACH01000111.1"/>
</dbReference>
<dbReference type="InterPro" id="IPR053186">
    <property type="entry name" value="QDO-related"/>
</dbReference>
<evidence type="ECO:0000259" key="5">
    <source>
        <dbReference type="Pfam" id="PF05726"/>
    </source>
</evidence>
<evidence type="ECO:0000256" key="1">
    <source>
        <dbReference type="ARBA" id="ARBA00008416"/>
    </source>
</evidence>
<evidence type="ECO:0000256" key="3">
    <source>
        <dbReference type="RuleBase" id="RU003457"/>
    </source>
</evidence>
<dbReference type="PANTHER" id="PTHR43594:SF1">
    <property type="entry name" value="QUERCETIN 2,3-DIOXYGENASE PA2418-RELATED"/>
    <property type="match status" value="1"/>
</dbReference>
<dbReference type="SUPFAM" id="SSF51182">
    <property type="entry name" value="RmlC-like cupins"/>
    <property type="match status" value="1"/>
</dbReference>
<dbReference type="PANTHER" id="PTHR43594">
    <property type="entry name" value="QUERCETIN 2,3-DIOXYGENASE"/>
    <property type="match status" value="1"/>
</dbReference>
<gene>
    <name evidence="6" type="ORF">VD17_30755</name>
</gene>
<evidence type="ECO:0000313" key="6">
    <source>
        <dbReference type="EMBL" id="KJZ56320.1"/>
    </source>
</evidence>
<keyword evidence="2" id="KW-0408">Iron</keyword>
<dbReference type="Proteomes" id="UP000033400">
    <property type="component" value="Unassembled WGS sequence"/>
</dbReference>
<dbReference type="InterPro" id="IPR012093">
    <property type="entry name" value="Pirin"/>
</dbReference>
<sequence length="288" mass="31395">MKNIIGIYTSPRTHWVGDGFPVRTLFSYDNLGKHISPFLLLDHAGPAEFTPTTERRGVGQHPHRGFETVTIVYKGELEHRDSTGSGGKIGPGDVQWMTAASGILHEEFHSEGFAKTGGTLEMVQLWVNLPAKDKMADAGYQTILDGDIPSIALKDQAGSLRLIAGEFDGHTGPARTFTPIDVWDLRLNGGKLLTLDLHEGRNTALVVLRGTVQVNGVELVREGQLALFERKGQQLSLEANNDAVVLLLSGEPIDEPIVGHGPFVMNSEQEIHQAFADFQSGRFGQMHG</sequence>
<keyword evidence="6" id="KW-0223">Dioxygenase</keyword>
<dbReference type="EMBL" id="LACH01000111">
    <property type="protein sequence ID" value="KJZ56320.1"/>
    <property type="molecule type" value="Genomic_DNA"/>
</dbReference>
<dbReference type="Gene3D" id="2.60.120.10">
    <property type="entry name" value="Jelly Rolls"/>
    <property type="match status" value="2"/>
</dbReference>
<dbReference type="PATRIC" id="fig|294.133.peg.325"/>
<dbReference type="CDD" id="cd02909">
    <property type="entry name" value="cupin_pirin_N"/>
    <property type="match status" value="1"/>
</dbReference>
<feature type="binding site" evidence="2">
    <location>
        <position position="63"/>
    </location>
    <ligand>
        <name>Fe cation</name>
        <dbReference type="ChEBI" id="CHEBI:24875"/>
    </ligand>
</feature>